<dbReference type="SMART" id="SM00986">
    <property type="entry name" value="UDG"/>
    <property type="match status" value="1"/>
</dbReference>
<keyword evidence="3" id="KW-0227">DNA damage</keyword>
<dbReference type="AlphaFoldDB" id="A0A0F9ILD4"/>
<organism evidence="9">
    <name type="scientific">marine sediment metagenome</name>
    <dbReference type="NCBI Taxonomy" id="412755"/>
    <lineage>
        <taxon>unclassified sequences</taxon>
        <taxon>metagenomes</taxon>
        <taxon>ecological metagenomes</taxon>
    </lineage>
</organism>
<keyword evidence="2" id="KW-0479">Metal-binding</keyword>
<dbReference type="InterPro" id="IPR036895">
    <property type="entry name" value="Uracil-DNA_glycosylase-like_sf"/>
</dbReference>
<keyword evidence="1" id="KW-0004">4Fe-4S</keyword>
<dbReference type="SUPFAM" id="SSF52141">
    <property type="entry name" value="Uracil-DNA glycosylase-like"/>
    <property type="match status" value="1"/>
</dbReference>
<accession>A0A0F9ILD4</accession>
<dbReference type="Gene3D" id="3.30.420.10">
    <property type="entry name" value="Ribonuclease H-like superfamily/Ribonuclease H"/>
    <property type="match status" value="1"/>
</dbReference>
<dbReference type="InterPro" id="IPR051536">
    <property type="entry name" value="UDG_Type-4/5"/>
</dbReference>
<dbReference type="SMART" id="SM00987">
    <property type="entry name" value="UreE_C"/>
    <property type="match status" value="1"/>
</dbReference>
<dbReference type="SUPFAM" id="SSF53098">
    <property type="entry name" value="Ribonuclease H-like"/>
    <property type="match status" value="1"/>
</dbReference>
<evidence type="ECO:0000256" key="4">
    <source>
        <dbReference type="ARBA" id="ARBA00022801"/>
    </source>
</evidence>
<dbReference type="GO" id="GO:0006281">
    <property type="term" value="P:DNA repair"/>
    <property type="evidence" value="ECO:0007669"/>
    <property type="project" value="UniProtKB-KW"/>
</dbReference>
<keyword evidence="7" id="KW-0234">DNA repair</keyword>
<dbReference type="InterPro" id="IPR036397">
    <property type="entry name" value="RNaseH_sf"/>
</dbReference>
<dbReference type="InterPro" id="IPR005122">
    <property type="entry name" value="Uracil-DNA_glycosylase-like"/>
</dbReference>
<keyword evidence="5" id="KW-0408">Iron</keyword>
<dbReference type="InterPro" id="IPR012337">
    <property type="entry name" value="RNaseH-like_sf"/>
</dbReference>
<evidence type="ECO:0000256" key="7">
    <source>
        <dbReference type="ARBA" id="ARBA00023204"/>
    </source>
</evidence>
<dbReference type="GO" id="GO:0003676">
    <property type="term" value="F:nucleic acid binding"/>
    <property type="evidence" value="ECO:0007669"/>
    <property type="project" value="InterPro"/>
</dbReference>
<gene>
    <name evidence="9" type="ORF">LCGC14_1929000</name>
</gene>
<keyword evidence="4" id="KW-0378">Hydrolase</keyword>
<protein>
    <recommendedName>
        <fullName evidence="8">Uracil-DNA glycosylase-like domain-containing protein</fullName>
    </recommendedName>
</protein>
<comment type="caution">
    <text evidence="9">The sequence shown here is derived from an EMBL/GenBank/DDBJ whole genome shotgun (WGS) entry which is preliminary data.</text>
</comment>
<dbReference type="Gene3D" id="3.40.470.10">
    <property type="entry name" value="Uracil-DNA glycosylase-like domain"/>
    <property type="match status" value="1"/>
</dbReference>
<sequence>MIVQDIGPPDAKILICGEAPGENEARMGKPFVGASGDMLKQMLSHSGIDYAKCFVTNVIDERPPGNNFQYLYEGRTRKVPTDRLREYWKKLREKVKELKPNIVIALGGEALRALTRRTLITSWRGMVTQVDGIKILPTFHPSYVIRQYQDHPIVELDFAKALRESKYSEYHKPHVALVLKPTISQVVGWFNMIENYGANRVSFDIETIGCHVRCMSLAICVSVSGTIEAISIPFIKMPSSSLTEPSDKKTITLTTQSTSASSYWSPEDEITVLDKIAKLFEDKTIEKVGQNSVSFDAPLIESEFGISIKNHSMDLMHLFHCLYAELPKSLSFMCSILRTIFAATV</sequence>
<proteinExistence type="predicted"/>
<keyword evidence="6" id="KW-0411">Iron-sulfur</keyword>
<evidence type="ECO:0000256" key="2">
    <source>
        <dbReference type="ARBA" id="ARBA00022723"/>
    </source>
</evidence>
<dbReference type="GO" id="GO:0097506">
    <property type="term" value="F:deaminated base DNA N-glycosylase activity"/>
    <property type="evidence" value="ECO:0007669"/>
    <property type="project" value="UniProtKB-ARBA"/>
</dbReference>
<evidence type="ECO:0000256" key="3">
    <source>
        <dbReference type="ARBA" id="ARBA00022763"/>
    </source>
</evidence>
<name>A0A0F9ILD4_9ZZZZ</name>
<evidence type="ECO:0000259" key="8">
    <source>
        <dbReference type="SMART" id="SM00986"/>
    </source>
</evidence>
<evidence type="ECO:0000256" key="6">
    <source>
        <dbReference type="ARBA" id="ARBA00023014"/>
    </source>
</evidence>
<reference evidence="9" key="1">
    <citation type="journal article" date="2015" name="Nature">
        <title>Complex archaea that bridge the gap between prokaryotes and eukaryotes.</title>
        <authorList>
            <person name="Spang A."/>
            <person name="Saw J.H."/>
            <person name="Jorgensen S.L."/>
            <person name="Zaremba-Niedzwiedzka K."/>
            <person name="Martijn J."/>
            <person name="Lind A.E."/>
            <person name="van Eijk R."/>
            <person name="Schleper C."/>
            <person name="Guy L."/>
            <person name="Ettema T.J."/>
        </authorList>
    </citation>
    <scope>NUCLEOTIDE SEQUENCE</scope>
</reference>
<dbReference type="Pfam" id="PF03167">
    <property type="entry name" value="UDG"/>
    <property type="match status" value="1"/>
</dbReference>
<evidence type="ECO:0000256" key="1">
    <source>
        <dbReference type="ARBA" id="ARBA00022485"/>
    </source>
</evidence>
<dbReference type="PANTHER" id="PTHR33693:SF9">
    <property type="entry name" value="TYPE-4 URACIL-DNA GLYCOSYLASE"/>
    <property type="match status" value="1"/>
</dbReference>
<dbReference type="PANTHER" id="PTHR33693">
    <property type="entry name" value="TYPE-5 URACIL-DNA GLYCOSYLASE"/>
    <property type="match status" value="1"/>
</dbReference>
<dbReference type="CDD" id="cd10030">
    <property type="entry name" value="UDG-F4_TTUDGA_SPO1dp_like"/>
    <property type="match status" value="1"/>
</dbReference>
<dbReference type="GO" id="GO:0051539">
    <property type="term" value="F:4 iron, 4 sulfur cluster binding"/>
    <property type="evidence" value="ECO:0007669"/>
    <property type="project" value="UniProtKB-KW"/>
</dbReference>
<evidence type="ECO:0000313" key="9">
    <source>
        <dbReference type="EMBL" id="KKL88012.1"/>
    </source>
</evidence>
<dbReference type="GO" id="GO:0046872">
    <property type="term" value="F:metal ion binding"/>
    <property type="evidence" value="ECO:0007669"/>
    <property type="project" value="UniProtKB-KW"/>
</dbReference>
<dbReference type="EMBL" id="LAZR01020683">
    <property type="protein sequence ID" value="KKL88012.1"/>
    <property type="molecule type" value="Genomic_DNA"/>
</dbReference>
<evidence type="ECO:0000256" key="5">
    <source>
        <dbReference type="ARBA" id="ARBA00023004"/>
    </source>
</evidence>
<feature type="domain" description="Uracil-DNA glycosylase-like" evidence="8">
    <location>
        <begin position="4"/>
        <end position="163"/>
    </location>
</feature>